<dbReference type="Proteomes" id="UP000295658">
    <property type="component" value="Unassembled WGS sequence"/>
</dbReference>
<organism evidence="2 3">
    <name type="scientific">Thermolongibacillus altinsuensis</name>
    <dbReference type="NCBI Taxonomy" id="575256"/>
    <lineage>
        <taxon>Bacteria</taxon>
        <taxon>Bacillati</taxon>
        <taxon>Bacillota</taxon>
        <taxon>Bacilli</taxon>
        <taxon>Bacillales</taxon>
        <taxon>Anoxybacillaceae</taxon>
        <taxon>Thermolongibacillus</taxon>
    </lineage>
</organism>
<sequence>MIFKREFKRNIKSLIIWSIVLGSLILLTLSIFPQFAEQQKEMTKLLESLPESMIKAFGLDQLNIGDLMGYYGVRVYAMTTLLGSIYSAILASNILAKEENEKTIEFLLSKPITRSQIVTEKLFVVLVNIFILNGVSTIASIIGFQFTKDQEVPTDTFTLLIVAAILLHLTFAALAFMLSSIMKKTRNILSVSLGVVLVTYFMNILSGISEDIEFLKYFSPFKYVDPAPIINDNAIEPLYIFVMAAVILISIVMAYMVYRKKDIAV</sequence>
<evidence type="ECO:0000313" key="3">
    <source>
        <dbReference type="Proteomes" id="UP000295658"/>
    </source>
</evidence>
<keyword evidence="1" id="KW-1133">Transmembrane helix</keyword>
<evidence type="ECO:0000313" key="2">
    <source>
        <dbReference type="EMBL" id="TCL48450.1"/>
    </source>
</evidence>
<protein>
    <submittedName>
        <fullName evidence="2">ABC-2 type transport system permease protein</fullName>
    </submittedName>
</protein>
<dbReference type="GO" id="GO:0140359">
    <property type="term" value="F:ABC-type transporter activity"/>
    <property type="evidence" value="ECO:0007669"/>
    <property type="project" value="InterPro"/>
</dbReference>
<proteinExistence type="predicted"/>
<feature type="transmembrane region" description="Helical" evidence="1">
    <location>
        <begin position="238"/>
        <end position="258"/>
    </location>
</feature>
<accession>A0A4R1QD56</accession>
<feature type="transmembrane region" description="Helical" evidence="1">
    <location>
        <begin position="122"/>
        <end position="144"/>
    </location>
</feature>
<dbReference type="PANTHER" id="PTHR37305">
    <property type="entry name" value="INTEGRAL MEMBRANE PROTEIN-RELATED"/>
    <property type="match status" value="1"/>
</dbReference>
<keyword evidence="1" id="KW-0812">Transmembrane</keyword>
<feature type="transmembrane region" description="Helical" evidence="1">
    <location>
        <begin position="156"/>
        <end position="176"/>
    </location>
</feature>
<comment type="caution">
    <text evidence="2">The sequence shown here is derived from an EMBL/GenBank/DDBJ whole genome shotgun (WGS) entry which is preliminary data.</text>
</comment>
<name>A0A4R1QD56_9BACL</name>
<dbReference type="EMBL" id="SLUL01000009">
    <property type="protein sequence ID" value="TCL48450.1"/>
    <property type="molecule type" value="Genomic_DNA"/>
</dbReference>
<dbReference type="Pfam" id="PF12679">
    <property type="entry name" value="ABC2_membrane_2"/>
    <property type="match status" value="1"/>
</dbReference>
<feature type="transmembrane region" description="Helical" evidence="1">
    <location>
        <begin position="188"/>
        <end position="208"/>
    </location>
</feature>
<dbReference type="AlphaFoldDB" id="A0A4R1QD56"/>
<gene>
    <name evidence="2" type="ORF">EDD69_10980</name>
</gene>
<feature type="transmembrane region" description="Helical" evidence="1">
    <location>
        <begin position="14"/>
        <end position="36"/>
    </location>
</feature>
<keyword evidence="1" id="KW-0472">Membrane</keyword>
<dbReference type="GO" id="GO:0005886">
    <property type="term" value="C:plasma membrane"/>
    <property type="evidence" value="ECO:0007669"/>
    <property type="project" value="UniProtKB-SubCell"/>
</dbReference>
<dbReference type="PANTHER" id="PTHR37305:SF1">
    <property type="entry name" value="MEMBRANE PROTEIN"/>
    <property type="match status" value="1"/>
</dbReference>
<feature type="transmembrane region" description="Helical" evidence="1">
    <location>
        <begin position="75"/>
        <end position="96"/>
    </location>
</feature>
<evidence type="ECO:0000256" key="1">
    <source>
        <dbReference type="SAM" id="Phobius"/>
    </source>
</evidence>
<keyword evidence="3" id="KW-1185">Reference proteome</keyword>
<reference evidence="2 3" key="1">
    <citation type="submission" date="2019-03" db="EMBL/GenBank/DDBJ databases">
        <title>Genomic Encyclopedia of Type Strains, Phase IV (KMG-IV): sequencing the most valuable type-strain genomes for metagenomic binning, comparative biology and taxonomic classification.</title>
        <authorList>
            <person name="Goeker M."/>
        </authorList>
    </citation>
    <scope>NUCLEOTIDE SEQUENCE [LARGE SCALE GENOMIC DNA]</scope>
    <source>
        <strain evidence="2 3">DSM 24979</strain>
    </source>
</reference>
<dbReference type="RefSeq" id="WP_132948770.1">
    <property type="nucleotide sequence ID" value="NZ_BSVG01000002.1"/>
</dbReference>
<dbReference type="OrthoDB" id="9800309at2"/>